<organism evidence="1">
    <name type="scientific">Magnetococcus massalia (strain MO-1)</name>
    <dbReference type="NCBI Taxonomy" id="451514"/>
    <lineage>
        <taxon>Bacteria</taxon>
        <taxon>Pseudomonadati</taxon>
        <taxon>Pseudomonadota</taxon>
        <taxon>Magnetococcia</taxon>
        <taxon>Magnetococcales</taxon>
        <taxon>Magnetococcaceae</taxon>
        <taxon>Magnetococcus</taxon>
    </lineage>
</organism>
<accession>A0A1S7LIW6</accession>
<name>A0A1S7LIW6_MAGMO</name>
<gene>
    <name evidence="1" type="ORF">MAGMO_2692</name>
</gene>
<dbReference type="EMBL" id="LO017727">
    <property type="protein sequence ID" value="CRH06845.1"/>
    <property type="molecule type" value="Genomic_DNA"/>
</dbReference>
<evidence type="ECO:0000313" key="1">
    <source>
        <dbReference type="EMBL" id="CRH06845.1"/>
    </source>
</evidence>
<protein>
    <submittedName>
        <fullName evidence="1">Uncharacterized protein</fullName>
    </submittedName>
</protein>
<proteinExistence type="predicted"/>
<dbReference type="AlphaFoldDB" id="A0A1S7LIW6"/>
<reference evidence="1" key="1">
    <citation type="submission" date="2015-04" db="EMBL/GenBank/DDBJ databases">
        <authorList>
            <person name="Syromyatnikov M.Y."/>
            <person name="Popov V.N."/>
        </authorList>
    </citation>
    <scope>NUCLEOTIDE SEQUENCE</scope>
    <source>
        <strain evidence="1">MO-1</strain>
    </source>
</reference>
<sequence length="129" mass="14840">MIEYMVKPELQLVIAEFIGDIPFDELLYWHLELAARDDYQAHYFGLADMRRANMLATPQEVAELDALNEEQQIVTGRWAVLVATPREAAMAAHYENLKGSKHPMRYFSTLQAAAEYLEFDLTGYLPEEV</sequence>